<dbReference type="InterPro" id="IPR000477">
    <property type="entry name" value="RT_dom"/>
</dbReference>
<dbReference type="EMBL" id="VSWD01000004">
    <property type="protein sequence ID" value="KAK3104780.1"/>
    <property type="molecule type" value="Genomic_DNA"/>
</dbReference>
<comment type="caution">
    <text evidence="2">The sequence shown here is derived from an EMBL/GenBank/DDBJ whole genome shotgun (WGS) entry which is preliminary data.</text>
</comment>
<evidence type="ECO:0000313" key="2">
    <source>
        <dbReference type="EMBL" id="KAK3104780.1"/>
    </source>
</evidence>
<dbReference type="AlphaFoldDB" id="A0AA88YH56"/>
<evidence type="ECO:0000259" key="1">
    <source>
        <dbReference type="PROSITE" id="PS50878"/>
    </source>
</evidence>
<organism evidence="2 3">
    <name type="scientific">Pinctada imbricata</name>
    <name type="common">Atlantic pearl-oyster</name>
    <name type="synonym">Pinctada martensii</name>
    <dbReference type="NCBI Taxonomy" id="66713"/>
    <lineage>
        <taxon>Eukaryota</taxon>
        <taxon>Metazoa</taxon>
        <taxon>Spiralia</taxon>
        <taxon>Lophotrochozoa</taxon>
        <taxon>Mollusca</taxon>
        <taxon>Bivalvia</taxon>
        <taxon>Autobranchia</taxon>
        <taxon>Pteriomorphia</taxon>
        <taxon>Pterioida</taxon>
        <taxon>Pterioidea</taxon>
        <taxon>Pteriidae</taxon>
        <taxon>Pinctada</taxon>
    </lineage>
</organism>
<accession>A0AA88YH56</accession>
<dbReference type="Pfam" id="PF00078">
    <property type="entry name" value="RVT_1"/>
    <property type="match status" value="1"/>
</dbReference>
<feature type="domain" description="Reverse transcriptase" evidence="1">
    <location>
        <begin position="1"/>
        <end position="217"/>
    </location>
</feature>
<dbReference type="PANTHER" id="PTHR33332">
    <property type="entry name" value="REVERSE TRANSCRIPTASE DOMAIN-CONTAINING PROTEIN"/>
    <property type="match status" value="1"/>
</dbReference>
<dbReference type="CDD" id="cd01650">
    <property type="entry name" value="RT_nLTR_like"/>
    <property type="match status" value="1"/>
</dbReference>
<sequence length="414" mass="47664">MDFLDQQSILHDNQHGFRSKRSCESQLVSTINEIARNLGERGQVDIILLDFSKAFDKVPHRRLAHKLGYYGIRGTKCSTLQWIRDFLTNRTQQVLLEGHKSSTAPLLSGVPQGTVLGPLLFLLYINDLPERTTSDARSFADDCLLYTPVKSRSDTETLQKDLDSLVKWEEEWQMAFHPEKCVVIQVTNKRMPTNGNYNIHGHLLDVVDSSKYLGVNISKDLRWDNYINSITSKANRTLGFIRRNMRGCRKQARVAAYQGLVRPTLEYACAAWDPWSSKHIHQLEKVQRRAARFVTRNYHDRHPGSVTQMLKDLHWEPLQIRRLKIKLILLYKIQHALVAIPADAYLICSDARTRGSHTFRLPHTGKEAYRHSFFPRTIADWNSLPSEVACTPSLEAFKCQLDDYTRAQLTTTAY</sequence>
<dbReference type="SUPFAM" id="SSF56672">
    <property type="entry name" value="DNA/RNA polymerases"/>
    <property type="match status" value="1"/>
</dbReference>
<proteinExistence type="predicted"/>
<name>A0AA88YH56_PINIB</name>
<keyword evidence="3" id="KW-1185">Reference proteome</keyword>
<dbReference type="Proteomes" id="UP001186944">
    <property type="component" value="Unassembled WGS sequence"/>
</dbReference>
<dbReference type="PROSITE" id="PS50878">
    <property type="entry name" value="RT_POL"/>
    <property type="match status" value="1"/>
</dbReference>
<protein>
    <recommendedName>
        <fullName evidence="1">Reverse transcriptase domain-containing protein</fullName>
    </recommendedName>
</protein>
<reference evidence="2" key="1">
    <citation type="submission" date="2019-08" db="EMBL/GenBank/DDBJ databases">
        <title>The improved chromosome-level genome for the pearl oyster Pinctada fucata martensii using PacBio sequencing and Hi-C.</title>
        <authorList>
            <person name="Zheng Z."/>
        </authorList>
    </citation>
    <scope>NUCLEOTIDE SEQUENCE</scope>
    <source>
        <strain evidence="2">ZZ-2019</strain>
        <tissue evidence="2">Adductor muscle</tissue>
    </source>
</reference>
<dbReference type="InterPro" id="IPR043502">
    <property type="entry name" value="DNA/RNA_pol_sf"/>
</dbReference>
<evidence type="ECO:0000313" key="3">
    <source>
        <dbReference type="Proteomes" id="UP001186944"/>
    </source>
</evidence>
<gene>
    <name evidence="2" type="ORF">FSP39_009959</name>
</gene>